<reference evidence="2" key="1">
    <citation type="submission" date="2023-03" db="EMBL/GenBank/DDBJ databases">
        <title>Electrophorus voltai genome.</title>
        <authorList>
            <person name="Bian C."/>
        </authorList>
    </citation>
    <scope>NUCLEOTIDE SEQUENCE</scope>
    <source>
        <strain evidence="2">CB-2022</strain>
        <tissue evidence="2">Muscle</tissue>
    </source>
</reference>
<feature type="region of interest" description="Disordered" evidence="1">
    <location>
        <begin position="110"/>
        <end position="208"/>
    </location>
</feature>
<dbReference type="EMBL" id="JAROKS010000021">
    <property type="protein sequence ID" value="KAK1790411.1"/>
    <property type="molecule type" value="Genomic_DNA"/>
</dbReference>
<evidence type="ECO:0000313" key="2">
    <source>
        <dbReference type="EMBL" id="KAK1790411.1"/>
    </source>
</evidence>
<organism evidence="2 3">
    <name type="scientific">Electrophorus voltai</name>
    <dbReference type="NCBI Taxonomy" id="2609070"/>
    <lineage>
        <taxon>Eukaryota</taxon>
        <taxon>Metazoa</taxon>
        <taxon>Chordata</taxon>
        <taxon>Craniata</taxon>
        <taxon>Vertebrata</taxon>
        <taxon>Euteleostomi</taxon>
        <taxon>Actinopterygii</taxon>
        <taxon>Neopterygii</taxon>
        <taxon>Teleostei</taxon>
        <taxon>Ostariophysi</taxon>
        <taxon>Gymnotiformes</taxon>
        <taxon>Gymnotoidei</taxon>
        <taxon>Gymnotidae</taxon>
        <taxon>Electrophorus</taxon>
    </lineage>
</organism>
<name>A0AAD9DQK2_9TELE</name>
<comment type="caution">
    <text evidence="2">The sequence shown here is derived from an EMBL/GenBank/DDBJ whole genome shotgun (WGS) entry which is preliminary data.</text>
</comment>
<dbReference type="Proteomes" id="UP001239994">
    <property type="component" value="Unassembled WGS sequence"/>
</dbReference>
<gene>
    <name evidence="2" type="ORF">P4O66_014309</name>
</gene>
<keyword evidence="3" id="KW-1185">Reference proteome</keyword>
<feature type="compositionally biased region" description="Basic and acidic residues" evidence="1">
    <location>
        <begin position="186"/>
        <end position="208"/>
    </location>
</feature>
<dbReference type="PANTHER" id="PTHR15657">
    <property type="entry name" value="THYROID TRANSCRIPTION FACTOR 1-ASSOCIATED PROTEIN 26"/>
    <property type="match status" value="1"/>
</dbReference>
<feature type="compositionally biased region" description="Low complexity" evidence="1">
    <location>
        <begin position="130"/>
        <end position="145"/>
    </location>
</feature>
<protein>
    <recommendedName>
        <fullName evidence="4">Thyroid transcription factor 1-associated protein 26</fullName>
    </recommendedName>
</protein>
<proteinExistence type="predicted"/>
<evidence type="ECO:0000313" key="3">
    <source>
        <dbReference type="Proteomes" id="UP001239994"/>
    </source>
</evidence>
<feature type="region of interest" description="Disordered" evidence="1">
    <location>
        <begin position="1"/>
        <end position="27"/>
    </location>
</feature>
<sequence>MAPANPRFSAKASFKDKKVKNDCEKGPSLAVTQKKKKWIPGNKYFDGSLQQGQGFAFKRRQQIKQEYRKLLRKEKWRMQDSKAQLTEEYPAHLKHLYLAEQQRLDEEEQMKRIHRRKGRTVEPEEEEIGTVEPTAARSSSVTRAAPCPEVSALIGSSNEQGSLIQSSHKDTPRQKNQKKMSSYQKMKQEYEKIKEERDRKRQEYLKDKAQREEALKNYKEKKMATYQLLKKKTKKGQPNLNLQMELLLQKIQDQHK</sequence>
<feature type="compositionally biased region" description="Polar residues" evidence="1">
    <location>
        <begin position="154"/>
        <end position="166"/>
    </location>
</feature>
<dbReference type="Pfam" id="PF08524">
    <property type="entry name" value="rRNA_processing"/>
    <property type="match status" value="1"/>
</dbReference>
<evidence type="ECO:0000256" key="1">
    <source>
        <dbReference type="SAM" id="MobiDB-lite"/>
    </source>
</evidence>
<dbReference type="PRINTS" id="PR01854">
    <property type="entry name" value="BR22PROTEIN"/>
</dbReference>
<dbReference type="PANTHER" id="PTHR15657:SF1">
    <property type="entry name" value="THYROID TRANSCRIPTION FACTOR 1-ASSOCIATED PROTEIN 26"/>
    <property type="match status" value="1"/>
</dbReference>
<evidence type="ECO:0008006" key="4">
    <source>
        <dbReference type="Google" id="ProtNLM"/>
    </source>
</evidence>
<dbReference type="AlphaFoldDB" id="A0AAD9DQK2"/>
<dbReference type="GO" id="GO:0005634">
    <property type="term" value="C:nucleus"/>
    <property type="evidence" value="ECO:0007669"/>
    <property type="project" value="TreeGrafter"/>
</dbReference>
<feature type="compositionally biased region" description="Basic and acidic residues" evidence="1">
    <location>
        <begin position="13"/>
        <end position="25"/>
    </location>
</feature>
<dbReference type="InterPro" id="IPR013730">
    <property type="entry name" value="Fyv7/TAP26"/>
</dbReference>
<accession>A0AAD9DQK2</accession>